<proteinExistence type="predicted"/>
<accession>A0A7I7PFE0</accession>
<reference evidence="1 2" key="1">
    <citation type="journal article" date="2019" name="Emerg. Microbes Infect.">
        <title>Comprehensive subspecies identification of 175 nontuberculous mycobacteria species based on 7547 genomic profiles.</title>
        <authorList>
            <person name="Matsumoto Y."/>
            <person name="Kinjo T."/>
            <person name="Motooka D."/>
            <person name="Nabeya D."/>
            <person name="Jung N."/>
            <person name="Uechi K."/>
            <person name="Horii T."/>
            <person name="Iida T."/>
            <person name="Fujita J."/>
            <person name="Nakamura S."/>
        </authorList>
    </citation>
    <scope>NUCLEOTIDE SEQUENCE [LARGE SCALE GENOMIC DNA]</scope>
    <source>
        <strain evidence="1 2">JCM 16367</strain>
    </source>
</reference>
<dbReference type="Proteomes" id="UP000466894">
    <property type="component" value="Chromosome"/>
</dbReference>
<sequence length="50" mass="5594">MARSGFADPDTGIGFGYVMNRLGFHLWSDPRELAVRQALFRDVLGARPQT</sequence>
<name>A0A7I7PFE0_9MYCO</name>
<evidence type="ECO:0000313" key="2">
    <source>
        <dbReference type="Proteomes" id="UP000466894"/>
    </source>
</evidence>
<dbReference type="AlphaFoldDB" id="A0A7I7PFE0"/>
<dbReference type="EMBL" id="AP022583">
    <property type="protein sequence ID" value="BBY07245.1"/>
    <property type="molecule type" value="Genomic_DNA"/>
</dbReference>
<evidence type="ECO:0000313" key="1">
    <source>
        <dbReference type="EMBL" id="BBY07245.1"/>
    </source>
</evidence>
<gene>
    <name evidence="1" type="ORF">MNVI_25630</name>
</gene>
<dbReference type="KEGG" id="mnv:MNVI_25630"/>
<organism evidence="1 2">
    <name type="scientific">Mycobacterium noviomagense</name>
    <dbReference type="NCBI Taxonomy" id="459858"/>
    <lineage>
        <taxon>Bacteria</taxon>
        <taxon>Bacillati</taxon>
        <taxon>Actinomycetota</taxon>
        <taxon>Actinomycetes</taxon>
        <taxon>Mycobacteriales</taxon>
        <taxon>Mycobacteriaceae</taxon>
        <taxon>Mycobacterium</taxon>
    </lineage>
</organism>
<protein>
    <submittedName>
        <fullName evidence="1">Uncharacterized protein</fullName>
    </submittedName>
</protein>